<feature type="transmembrane region" description="Helical" evidence="7">
    <location>
        <begin position="121"/>
        <end position="143"/>
    </location>
</feature>
<keyword evidence="4 7" id="KW-0812">Transmembrane</keyword>
<evidence type="ECO:0000256" key="5">
    <source>
        <dbReference type="ARBA" id="ARBA00022989"/>
    </source>
</evidence>
<dbReference type="Pfam" id="PF09335">
    <property type="entry name" value="VTT_dom"/>
    <property type="match status" value="1"/>
</dbReference>
<feature type="transmembrane region" description="Helical" evidence="7">
    <location>
        <begin position="64"/>
        <end position="86"/>
    </location>
</feature>
<keyword evidence="10" id="KW-1185">Reference proteome</keyword>
<dbReference type="AlphaFoldDB" id="A0A5B8VCY0"/>
<evidence type="ECO:0000256" key="7">
    <source>
        <dbReference type="RuleBase" id="RU367016"/>
    </source>
</evidence>
<protein>
    <submittedName>
        <fullName evidence="9">DedA family protein</fullName>
    </submittedName>
</protein>
<keyword evidence="5 7" id="KW-1133">Transmembrane helix</keyword>
<accession>A0A5B8VCY0</accession>
<evidence type="ECO:0000256" key="4">
    <source>
        <dbReference type="ARBA" id="ARBA00022692"/>
    </source>
</evidence>
<dbReference type="InterPro" id="IPR032818">
    <property type="entry name" value="DedA-like"/>
</dbReference>
<keyword evidence="3 7" id="KW-1003">Cell membrane</keyword>
<proteinExistence type="inferred from homology"/>
<dbReference type="InterPro" id="IPR032816">
    <property type="entry name" value="VTT_dom"/>
</dbReference>
<dbReference type="EMBL" id="CP042435">
    <property type="protein sequence ID" value="QEC69129.1"/>
    <property type="molecule type" value="Genomic_DNA"/>
</dbReference>
<feature type="transmembrane region" description="Helical" evidence="7">
    <location>
        <begin position="181"/>
        <end position="202"/>
    </location>
</feature>
<name>A0A5B8VCY0_9BACT</name>
<dbReference type="RefSeq" id="WP_147191871.1">
    <property type="nucleotide sequence ID" value="NZ_CP042435.1"/>
</dbReference>
<comment type="similarity">
    <text evidence="2 7">Belongs to the DedA family.</text>
</comment>
<keyword evidence="6 7" id="KW-0472">Membrane</keyword>
<evidence type="ECO:0000256" key="1">
    <source>
        <dbReference type="ARBA" id="ARBA00004651"/>
    </source>
</evidence>
<comment type="subcellular location">
    <subcellularLocation>
        <location evidence="1 7">Cell membrane</location>
        <topology evidence="1 7">Multi-pass membrane protein</topology>
    </subcellularLocation>
</comment>
<gene>
    <name evidence="9" type="ORF">FRZ67_18080</name>
</gene>
<dbReference type="KEGG" id="pgin:FRZ67_18080"/>
<dbReference type="PANTHER" id="PTHR30353">
    <property type="entry name" value="INNER MEMBRANE PROTEIN DEDA-RELATED"/>
    <property type="match status" value="1"/>
</dbReference>
<dbReference type="OrthoDB" id="9813426at2"/>
<evidence type="ECO:0000313" key="10">
    <source>
        <dbReference type="Proteomes" id="UP000321533"/>
    </source>
</evidence>
<dbReference type="PANTHER" id="PTHR30353:SF0">
    <property type="entry name" value="TRANSMEMBRANE PROTEIN"/>
    <property type="match status" value="1"/>
</dbReference>
<reference evidence="9 10" key="1">
    <citation type="journal article" date="2016" name="Int. J. Syst. Evol. Microbiol.">
        <title>Panacibacter ginsenosidivorans gen. nov., sp. nov., with ginsenoside converting activity isolated from soil of a ginseng field.</title>
        <authorList>
            <person name="Siddiqi M.Z."/>
            <person name="Muhammad Shafi S."/>
            <person name="Choi K.D."/>
            <person name="Im W.T."/>
        </authorList>
    </citation>
    <scope>NUCLEOTIDE SEQUENCE [LARGE SCALE GENOMIC DNA]</scope>
    <source>
        <strain evidence="9 10">Gsoil1550</strain>
    </source>
</reference>
<feature type="transmembrane region" description="Helical" evidence="7">
    <location>
        <begin position="24"/>
        <end position="57"/>
    </location>
</feature>
<feature type="transmembrane region" description="Helical" evidence="7">
    <location>
        <begin position="150"/>
        <end position="175"/>
    </location>
</feature>
<organism evidence="9 10">
    <name type="scientific">Panacibacter ginsenosidivorans</name>
    <dbReference type="NCBI Taxonomy" id="1813871"/>
    <lineage>
        <taxon>Bacteria</taxon>
        <taxon>Pseudomonadati</taxon>
        <taxon>Bacteroidota</taxon>
        <taxon>Chitinophagia</taxon>
        <taxon>Chitinophagales</taxon>
        <taxon>Chitinophagaceae</taxon>
        <taxon>Panacibacter</taxon>
    </lineage>
</organism>
<sequence>MIPIVSTILFSFFDAETMVRGGGLLIICLAVFAQTGLFFCFFVPSGIFLFVGGMFVATGQLHHAVVTVCVCAVLASVAGGCAGYWFGYKTGPLLYKRKDSRFYRRKYLNAADAFYKKYGQFAVTLGMLFPITRTFAPIVAGIVRMNFSRFILFVFIGSALWIPVFIIAGYLMGSIPAIKEYLYYIMAAIILIVTIPAVTRIIKEFRKAAKDSQHNNETGIN</sequence>
<evidence type="ECO:0000256" key="3">
    <source>
        <dbReference type="ARBA" id="ARBA00022475"/>
    </source>
</evidence>
<dbReference type="Proteomes" id="UP000321533">
    <property type="component" value="Chromosome"/>
</dbReference>
<evidence type="ECO:0000256" key="2">
    <source>
        <dbReference type="ARBA" id="ARBA00010792"/>
    </source>
</evidence>
<dbReference type="GO" id="GO:0005886">
    <property type="term" value="C:plasma membrane"/>
    <property type="evidence" value="ECO:0007669"/>
    <property type="project" value="UniProtKB-SubCell"/>
</dbReference>
<evidence type="ECO:0000259" key="8">
    <source>
        <dbReference type="Pfam" id="PF09335"/>
    </source>
</evidence>
<feature type="domain" description="VTT" evidence="8">
    <location>
        <begin position="43"/>
        <end position="170"/>
    </location>
</feature>
<evidence type="ECO:0000313" key="9">
    <source>
        <dbReference type="EMBL" id="QEC69129.1"/>
    </source>
</evidence>
<evidence type="ECO:0000256" key="6">
    <source>
        <dbReference type="ARBA" id="ARBA00023136"/>
    </source>
</evidence>